<feature type="region of interest" description="Disordered" evidence="1">
    <location>
        <begin position="56"/>
        <end position="87"/>
    </location>
</feature>
<evidence type="ECO:0000313" key="3">
    <source>
        <dbReference type="Proteomes" id="UP000266723"/>
    </source>
</evidence>
<accession>A0ABQ7B2E9</accession>
<name>A0ABQ7B2E9_BRACR</name>
<proteinExistence type="predicted"/>
<sequence length="176" mass="19315">MARSTDRFNSPMASWINEPTRQWQVGSYNLTRQLAIGRVGAPATNSPNGEIPLSEYFHFPEEGGGPWDQTRNASQRGPGASPSRDPEAGVLPGVWRNSIPEYFFPNSLPLISRFRHRTRGITCALKSTEVAHTQNASPRQDIAPVILLSRMAKLGPFSGILEMMGPGALIITEEEA</sequence>
<protein>
    <submittedName>
        <fullName evidence="2">Uncharacterized protein</fullName>
    </submittedName>
</protein>
<organism evidence="2 3">
    <name type="scientific">Brassica cretica</name>
    <name type="common">Mustard</name>
    <dbReference type="NCBI Taxonomy" id="69181"/>
    <lineage>
        <taxon>Eukaryota</taxon>
        <taxon>Viridiplantae</taxon>
        <taxon>Streptophyta</taxon>
        <taxon>Embryophyta</taxon>
        <taxon>Tracheophyta</taxon>
        <taxon>Spermatophyta</taxon>
        <taxon>Magnoliopsida</taxon>
        <taxon>eudicotyledons</taxon>
        <taxon>Gunneridae</taxon>
        <taxon>Pentapetalae</taxon>
        <taxon>rosids</taxon>
        <taxon>malvids</taxon>
        <taxon>Brassicales</taxon>
        <taxon>Brassicaceae</taxon>
        <taxon>Brassiceae</taxon>
        <taxon>Brassica</taxon>
    </lineage>
</organism>
<dbReference type="Proteomes" id="UP000266723">
    <property type="component" value="Unassembled WGS sequence"/>
</dbReference>
<dbReference type="EMBL" id="QGKV02001556">
    <property type="protein sequence ID" value="KAF3520388.1"/>
    <property type="molecule type" value="Genomic_DNA"/>
</dbReference>
<gene>
    <name evidence="2" type="ORF">DY000_02060321</name>
</gene>
<reference evidence="2 3" key="1">
    <citation type="journal article" date="2020" name="BMC Genomics">
        <title>Intraspecific diversification of the crop wild relative Brassica cretica Lam. using demographic model selection.</title>
        <authorList>
            <person name="Kioukis A."/>
            <person name="Michalopoulou V.A."/>
            <person name="Briers L."/>
            <person name="Pirintsos S."/>
            <person name="Studholme D.J."/>
            <person name="Pavlidis P."/>
            <person name="Sarris P.F."/>
        </authorList>
    </citation>
    <scope>NUCLEOTIDE SEQUENCE [LARGE SCALE GENOMIC DNA]</scope>
    <source>
        <strain evidence="3">cv. PFS-1207/04</strain>
    </source>
</reference>
<comment type="caution">
    <text evidence="2">The sequence shown here is derived from an EMBL/GenBank/DDBJ whole genome shotgun (WGS) entry which is preliminary data.</text>
</comment>
<evidence type="ECO:0000313" key="2">
    <source>
        <dbReference type="EMBL" id="KAF3520388.1"/>
    </source>
</evidence>
<keyword evidence="3" id="KW-1185">Reference proteome</keyword>
<evidence type="ECO:0000256" key="1">
    <source>
        <dbReference type="SAM" id="MobiDB-lite"/>
    </source>
</evidence>